<comment type="caution">
    <text evidence="4">The sequence shown here is derived from an EMBL/GenBank/DDBJ whole genome shotgun (WGS) entry which is preliminary data.</text>
</comment>
<evidence type="ECO:0000313" key="4">
    <source>
        <dbReference type="EMBL" id="TQV82447.1"/>
    </source>
</evidence>
<dbReference type="Gene3D" id="2.30.30.40">
    <property type="entry name" value="SH3 Domains"/>
    <property type="match status" value="1"/>
</dbReference>
<proteinExistence type="predicted"/>
<name>A0A545TZ28_9GAMM</name>
<evidence type="ECO:0000256" key="2">
    <source>
        <dbReference type="SAM" id="SignalP"/>
    </source>
</evidence>
<reference evidence="4 5" key="1">
    <citation type="submission" date="2019-06" db="EMBL/GenBank/DDBJ databases">
        <title>Whole genome sequence for Cellvibrionaceae sp. R142.</title>
        <authorList>
            <person name="Wang G."/>
        </authorList>
    </citation>
    <scope>NUCLEOTIDE SEQUENCE [LARGE SCALE GENOMIC DNA]</scope>
    <source>
        <strain evidence="4 5">R142</strain>
    </source>
</reference>
<dbReference type="SUPFAM" id="SSF56925">
    <property type="entry name" value="OMPA-like"/>
    <property type="match status" value="1"/>
</dbReference>
<dbReference type="OrthoDB" id="9148835at2"/>
<dbReference type="InterPro" id="IPR003646">
    <property type="entry name" value="SH3-like_bac-type"/>
</dbReference>
<feature type="domain" description="SH3b" evidence="3">
    <location>
        <begin position="29"/>
        <end position="92"/>
    </location>
</feature>
<dbReference type="AlphaFoldDB" id="A0A545TZ28"/>
<evidence type="ECO:0000256" key="1">
    <source>
        <dbReference type="ARBA" id="ARBA00022729"/>
    </source>
</evidence>
<keyword evidence="5" id="KW-1185">Reference proteome</keyword>
<dbReference type="Pfam" id="PF08239">
    <property type="entry name" value="SH3_3"/>
    <property type="match status" value="1"/>
</dbReference>
<organism evidence="4 5">
    <name type="scientific">Exilibacterium tricleocarpae</name>
    <dbReference type="NCBI Taxonomy" id="2591008"/>
    <lineage>
        <taxon>Bacteria</taxon>
        <taxon>Pseudomonadati</taxon>
        <taxon>Pseudomonadota</taxon>
        <taxon>Gammaproteobacteria</taxon>
        <taxon>Cellvibrionales</taxon>
        <taxon>Cellvibrionaceae</taxon>
        <taxon>Exilibacterium</taxon>
    </lineage>
</organism>
<evidence type="ECO:0000259" key="3">
    <source>
        <dbReference type="PROSITE" id="PS51781"/>
    </source>
</evidence>
<dbReference type="Pfam" id="PF13505">
    <property type="entry name" value="OMP_b-brl"/>
    <property type="match status" value="1"/>
</dbReference>
<feature type="signal peptide" evidence="2">
    <location>
        <begin position="1"/>
        <end position="24"/>
    </location>
</feature>
<protein>
    <submittedName>
        <fullName evidence="4">SH3 domain-containing protein</fullName>
    </submittedName>
</protein>
<dbReference type="InterPro" id="IPR011250">
    <property type="entry name" value="OMP/PagP_B-barrel"/>
</dbReference>
<keyword evidence="1 2" id="KW-0732">Signal</keyword>
<accession>A0A545TZ28</accession>
<gene>
    <name evidence="4" type="ORF">FKG94_06810</name>
</gene>
<dbReference type="EMBL" id="VHSG01000007">
    <property type="protein sequence ID" value="TQV82447.1"/>
    <property type="molecule type" value="Genomic_DNA"/>
</dbReference>
<dbReference type="Proteomes" id="UP000319732">
    <property type="component" value="Unassembled WGS sequence"/>
</dbReference>
<sequence length="250" mass="28063">MRPRMTSLLSVLLAGLLWGNASRADDAPLPMVTIIDPYIELHTGPGRGYPIVHVSEKGEVVTILKRRTDWFKVQTRRGKLGWVKRRQMRDTLGPDGQLVNLGDPTLEDFLGRRWEFGFTGGDFEGADSLTASLGYRFNKNISAEIKVGQATGSFSNSKLVSLALVHQPFPEWRLSPFFTLGASQIQTEPDATLVATEDRTDNALLVGLGAYYYVSRRLMLRLEYSNHLILTSREVNEEINEWKAGISVFF</sequence>
<feature type="chain" id="PRO_5021737091" evidence="2">
    <location>
        <begin position="25"/>
        <end position="250"/>
    </location>
</feature>
<dbReference type="InterPro" id="IPR027385">
    <property type="entry name" value="Beta-barrel_OMP"/>
</dbReference>
<evidence type="ECO:0000313" key="5">
    <source>
        <dbReference type="Proteomes" id="UP000319732"/>
    </source>
</evidence>
<dbReference type="Gene3D" id="2.40.160.20">
    <property type="match status" value="1"/>
</dbReference>
<dbReference type="PROSITE" id="PS51781">
    <property type="entry name" value="SH3B"/>
    <property type="match status" value="1"/>
</dbReference>